<evidence type="ECO:0000256" key="2">
    <source>
        <dbReference type="ARBA" id="ARBA00004401"/>
    </source>
</evidence>
<keyword evidence="4" id="KW-0645">Protease</keyword>
<accession>A0AA38MF97</accession>
<keyword evidence="12" id="KW-1185">Reference proteome</keyword>
<feature type="domain" description="Peptidase M13 N-terminal" evidence="10">
    <location>
        <begin position="76"/>
        <end position="464"/>
    </location>
</feature>
<dbReference type="Gene3D" id="3.40.390.10">
    <property type="entry name" value="Collagenase (Catalytic Domain)"/>
    <property type="match status" value="1"/>
</dbReference>
<dbReference type="InterPro" id="IPR042089">
    <property type="entry name" value="Peptidase_M13_dom_2"/>
</dbReference>
<evidence type="ECO:0000256" key="7">
    <source>
        <dbReference type="ARBA" id="ARBA00022833"/>
    </source>
</evidence>
<name>A0AA38MF97_9CUCU</name>
<gene>
    <name evidence="11" type="ORF">Zmor_013631</name>
</gene>
<proteinExistence type="inferred from homology"/>
<evidence type="ECO:0000259" key="10">
    <source>
        <dbReference type="Pfam" id="PF05649"/>
    </source>
</evidence>
<keyword evidence="6" id="KW-0378">Hydrolase</keyword>
<comment type="subcellular location">
    <subcellularLocation>
        <location evidence="2">Cell membrane</location>
        <topology evidence="2">Single-pass type II membrane protein</topology>
    </subcellularLocation>
</comment>
<dbReference type="InterPro" id="IPR000718">
    <property type="entry name" value="Peptidase_M13"/>
</dbReference>
<dbReference type="GO" id="GO:0016485">
    <property type="term" value="P:protein processing"/>
    <property type="evidence" value="ECO:0007669"/>
    <property type="project" value="TreeGrafter"/>
</dbReference>
<evidence type="ECO:0000256" key="1">
    <source>
        <dbReference type="ARBA" id="ARBA00001947"/>
    </source>
</evidence>
<comment type="cofactor">
    <cofactor evidence="1">
        <name>Zn(2+)</name>
        <dbReference type="ChEBI" id="CHEBI:29105"/>
    </cofactor>
</comment>
<dbReference type="EMBL" id="JALNTZ010000004">
    <property type="protein sequence ID" value="KAJ3654442.1"/>
    <property type="molecule type" value="Genomic_DNA"/>
</dbReference>
<evidence type="ECO:0000259" key="9">
    <source>
        <dbReference type="Pfam" id="PF01431"/>
    </source>
</evidence>
<evidence type="ECO:0000256" key="8">
    <source>
        <dbReference type="ARBA" id="ARBA00023049"/>
    </source>
</evidence>
<protein>
    <recommendedName>
        <fullName evidence="13">Membrane metallo-endopeptidase-like 1</fullName>
    </recommendedName>
</protein>
<dbReference type="GO" id="GO:0004222">
    <property type="term" value="F:metalloendopeptidase activity"/>
    <property type="evidence" value="ECO:0007669"/>
    <property type="project" value="InterPro"/>
</dbReference>
<dbReference type="GO" id="GO:0005886">
    <property type="term" value="C:plasma membrane"/>
    <property type="evidence" value="ECO:0007669"/>
    <property type="project" value="UniProtKB-SubCell"/>
</dbReference>
<dbReference type="AlphaFoldDB" id="A0AA38MF97"/>
<dbReference type="Proteomes" id="UP001168821">
    <property type="component" value="Unassembled WGS sequence"/>
</dbReference>
<evidence type="ECO:0000313" key="12">
    <source>
        <dbReference type="Proteomes" id="UP001168821"/>
    </source>
</evidence>
<evidence type="ECO:0000256" key="3">
    <source>
        <dbReference type="ARBA" id="ARBA00007357"/>
    </source>
</evidence>
<evidence type="ECO:0000256" key="6">
    <source>
        <dbReference type="ARBA" id="ARBA00022801"/>
    </source>
</evidence>
<comment type="similarity">
    <text evidence="3">Belongs to the peptidase M13 family.</text>
</comment>
<dbReference type="PRINTS" id="PR00786">
    <property type="entry name" value="NEPRILYSIN"/>
</dbReference>
<keyword evidence="8" id="KW-0482">Metalloprotease</keyword>
<evidence type="ECO:0000313" key="11">
    <source>
        <dbReference type="EMBL" id="KAJ3654442.1"/>
    </source>
</evidence>
<organism evidence="11 12">
    <name type="scientific">Zophobas morio</name>
    <dbReference type="NCBI Taxonomy" id="2755281"/>
    <lineage>
        <taxon>Eukaryota</taxon>
        <taxon>Metazoa</taxon>
        <taxon>Ecdysozoa</taxon>
        <taxon>Arthropoda</taxon>
        <taxon>Hexapoda</taxon>
        <taxon>Insecta</taxon>
        <taxon>Pterygota</taxon>
        <taxon>Neoptera</taxon>
        <taxon>Endopterygota</taxon>
        <taxon>Coleoptera</taxon>
        <taxon>Polyphaga</taxon>
        <taxon>Cucujiformia</taxon>
        <taxon>Tenebrionidae</taxon>
        <taxon>Zophobas</taxon>
    </lineage>
</organism>
<dbReference type="Pfam" id="PF01431">
    <property type="entry name" value="Peptidase_M13"/>
    <property type="match status" value="1"/>
</dbReference>
<dbReference type="InterPro" id="IPR024079">
    <property type="entry name" value="MetalloPept_cat_dom_sf"/>
</dbReference>
<reference evidence="11" key="1">
    <citation type="journal article" date="2023" name="G3 (Bethesda)">
        <title>Whole genome assemblies of Zophobas morio and Tenebrio molitor.</title>
        <authorList>
            <person name="Kaur S."/>
            <person name="Stinson S.A."/>
            <person name="diCenzo G.C."/>
        </authorList>
    </citation>
    <scope>NUCLEOTIDE SEQUENCE</scope>
    <source>
        <strain evidence="11">QUZm001</strain>
    </source>
</reference>
<feature type="domain" description="Peptidase M13 C-terminal" evidence="9">
    <location>
        <begin position="525"/>
        <end position="728"/>
    </location>
</feature>
<keyword evidence="7" id="KW-0862">Zinc</keyword>
<dbReference type="PROSITE" id="PS51885">
    <property type="entry name" value="NEPRILYSIN"/>
    <property type="match status" value="1"/>
</dbReference>
<evidence type="ECO:0008006" key="13">
    <source>
        <dbReference type="Google" id="ProtNLM"/>
    </source>
</evidence>
<evidence type="ECO:0000256" key="4">
    <source>
        <dbReference type="ARBA" id="ARBA00022670"/>
    </source>
</evidence>
<dbReference type="CDD" id="cd08662">
    <property type="entry name" value="M13"/>
    <property type="match status" value="1"/>
</dbReference>
<evidence type="ECO:0000256" key="5">
    <source>
        <dbReference type="ARBA" id="ARBA00022723"/>
    </source>
</evidence>
<dbReference type="PANTHER" id="PTHR11733">
    <property type="entry name" value="ZINC METALLOPROTEASE FAMILY M13 NEPRILYSIN-RELATED"/>
    <property type="match status" value="1"/>
</dbReference>
<sequence>MINEQSSKAKHSSWWKRRTRMEKWLLLVVAILVVIVVIVLAVSLSARKIDSQVCLSPSCIQTAAQVLQKVDLNIDPCEDFYKFACGNFIKDTVLPQYKTSISSFSIVSDMVDEQLRTLLEKPIKDTDARAFVLVKSIYQACMNTTEIEAHSLEDLKKTIKGIGGWPVVEGPEWNERLFDWTSTMYEFMKLGFNSDIFFEFSVTPDMTNSSRNSLTLDQPYIVSFDKIMRRGYNETIVQAYHNYMVKIAIAFGAESERAHKHMRDVIELDIALTRITVPSEKRRNSSLEDNPFTIKDLEKEFPYVPWLEYINTMLYPVKTMTYDDRITVTLPQYFYELEKIIRSTPKQTMANYMYWKVIKGLIQYLNNDIRMLQLEFSKSVSGRSQLEVRWRECVQKAQRLYIASGAIYVRHFFKQDAKKTIVELVDDIKETFIEVLKTVDWMDEVTRQHALEKARLMRAHIAYPDELFQDAKIEEYYKNLTVNPLKYLESMQNVSLFGQHVSFAKLDKPVTKQDWESHANAVVANAFYDQNENSIEFPASILQGVFFDKQRPHYMNYGAIGYIIGHEITHGFDDEGRQYDKDGNLVDWWQAKTKSAFDEKAQCIIDQYSNITVPGINLNLNGINTQGENIADNGGVKQAYLAYKKWVNKHQREQALPGLPYTPEQMFWISAGNTWCDVERIEELRISVMDRLHSPHYYRVNVPLMNSKYFAQDFNCPAGSPMNPVHKCPICVNTLVPGSSTSTLSTALRVRGQANPEYLTCALAVIPTMAPSKRDNYYLRPVLHQGRPIASPTSELHNVPQFYSTRDERIKRINNKRAYELHLR</sequence>
<dbReference type="GO" id="GO:0046872">
    <property type="term" value="F:metal ion binding"/>
    <property type="evidence" value="ECO:0007669"/>
    <property type="project" value="UniProtKB-KW"/>
</dbReference>
<dbReference type="Pfam" id="PF05649">
    <property type="entry name" value="Peptidase_M13_N"/>
    <property type="match status" value="1"/>
</dbReference>
<dbReference type="PANTHER" id="PTHR11733:SF224">
    <property type="entry name" value="NEPRILYSIN-2"/>
    <property type="match status" value="1"/>
</dbReference>
<keyword evidence="5" id="KW-0479">Metal-binding</keyword>
<dbReference type="SUPFAM" id="SSF55486">
    <property type="entry name" value="Metalloproteases ('zincins'), catalytic domain"/>
    <property type="match status" value="1"/>
</dbReference>
<dbReference type="Gene3D" id="1.10.1380.10">
    <property type="entry name" value="Neutral endopeptidase , domain2"/>
    <property type="match status" value="1"/>
</dbReference>
<dbReference type="InterPro" id="IPR008753">
    <property type="entry name" value="Peptidase_M13_N"/>
</dbReference>
<comment type="caution">
    <text evidence="11">The sequence shown here is derived from an EMBL/GenBank/DDBJ whole genome shotgun (WGS) entry which is preliminary data.</text>
</comment>
<dbReference type="InterPro" id="IPR018497">
    <property type="entry name" value="Peptidase_M13_C"/>
</dbReference>